<evidence type="ECO:0000313" key="1">
    <source>
        <dbReference type="EMBL" id="KZN57450.1"/>
    </source>
</evidence>
<dbReference type="EMBL" id="AUXT01000029">
    <property type="protein sequence ID" value="KZN57450.1"/>
    <property type="molecule type" value="Genomic_DNA"/>
</dbReference>
<reference evidence="1 2" key="1">
    <citation type="submission" date="2013-07" db="EMBL/GenBank/DDBJ databases">
        <title>Comparative Genomic and Metabolomic Analysis of Twelve Strains of Pseudoalteromonas luteoviolacea.</title>
        <authorList>
            <person name="Vynne N.G."/>
            <person name="Mansson M."/>
            <person name="Gram L."/>
        </authorList>
    </citation>
    <scope>NUCLEOTIDE SEQUENCE [LARGE SCALE GENOMIC DNA]</scope>
    <source>
        <strain evidence="1 2">NCIMB 1942</strain>
    </source>
</reference>
<name>A0A167GYX6_9GAMM</name>
<protein>
    <submittedName>
        <fullName evidence="1">Uncharacterized protein</fullName>
    </submittedName>
</protein>
<sequence>MLALTANNSGRAADMIARFKLIAANLGTSEASDFEVLSFLTQRCTLISQSIEPDIVLTATGYTASIHSHPETLIKVVSHLVNNSCAHGFALQPSKCIDIQIKNDSNHVHSSR</sequence>
<gene>
    <name evidence="1" type="ORF">N482_23710</name>
</gene>
<comment type="caution">
    <text evidence="1">The sequence shown here is derived from an EMBL/GenBank/DDBJ whole genome shotgun (WGS) entry which is preliminary data.</text>
</comment>
<evidence type="ECO:0000313" key="2">
    <source>
        <dbReference type="Proteomes" id="UP000076587"/>
    </source>
</evidence>
<organism evidence="1 2">
    <name type="scientific">Pseudoalteromonas luteoviolacea NCIMB 1942</name>
    <dbReference type="NCBI Taxonomy" id="1365253"/>
    <lineage>
        <taxon>Bacteria</taxon>
        <taxon>Pseudomonadati</taxon>
        <taxon>Pseudomonadota</taxon>
        <taxon>Gammaproteobacteria</taxon>
        <taxon>Alteromonadales</taxon>
        <taxon>Pseudoalteromonadaceae</taxon>
        <taxon>Pseudoalteromonas</taxon>
    </lineage>
</organism>
<dbReference type="RefSeq" id="WP_063375687.1">
    <property type="nucleotide sequence ID" value="NZ_AUXT01000029.1"/>
</dbReference>
<dbReference type="AlphaFoldDB" id="A0A167GYX6"/>
<proteinExistence type="predicted"/>
<dbReference type="PATRIC" id="fig|1365253.3.peg.684"/>
<accession>A0A167GYX6</accession>
<dbReference type="Proteomes" id="UP000076587">
    <property type="component" value="Unassembled WGS sequence"/>
</dbReference>